<evidence type="ECO:0000313" key="4">
    <source>
        <dbReference type="Proteomes" id="UP001107558"/>
    </source>
</evidence>
<dbReference type="EMBL" id="JADBJN010000001">
    <property type="protein sequence ID" value="KAG5684859.1"/>
    <property type="molecule type" value="Genomic_DNA"/>
</dbReference>
<feature type="domain" description="Tudor" evidence="2">
    <location>
        <begin position="679"/>
        <end position="737"/>
    </location>
</feature>
<evidence type="ECO:0000313" key="3">
    <source>
        <dbReference type="EMBL" id="KAG5684859.1"/>
    </source>
</evidence>
<feature type="domain" description="Tudor" evidence="2">
    <location>
        <begin position="1104"/>
        <end position="1162"/>
    </location>
</feature>
<evidence type="ECO:0000259" key="2">
    <source>
        <dbReference type="PROSITE" id="PS50304"/>
    </source>
</evidence>
<feature type="compositionally biased region" description="Low complexity" evidence="1">
    <location>
        <begin position="579"/>
        <end position="595"/>
    </location>
</feature>
<dbReference type="PANTHER" id="PTHR22948">
    <property type="entry name" value="TUDOR DOMAIN CONTAINING PROTEIN"/>
    <property type="match status" value="1"/>
</dbReference>
<name>A0A9J6CTB6_POLVA</name>
<organism evidence="3 4">
    <name type="scientific">Polypedilum vanderplanki</name>
    <name type="common">Sleeping chironomid midge</name>
    <dbReference type="NCBI Taxonomy" id="319348"/>
    <lineage>
        <taxon>Eukaryota</taxon>
        <taxon>Metazoa</taxon>
        <taxon>Ecdysozoa</taxon>
        <taxon>Arthropoda</taxon>
        <taxon>Hexapoda</taxon>
        <taxon>Insecta</taxon>
        <taxon>Pterygota</taxon>
        <taxon>Neoptera</taxon>
        <taxon>Endopterygota</taxon>
        <taxon>Diptera</taxon>
        <taxon>Nematocera</taxon>
        <taxon>Chironomoidea</taxon>
        <taxon>Chironomidae</taxon>
        <taxon>Chironominae</taxon>
        <taxon>Polypedilum</taxon>
        <taxon>Polypedilum</taxon>
    </lineage>
</organism>
<feature type="compositionally biased region" description="Polar residues" evidence="1">
    <location>
        <begin position="471"/>
        <end position="484"/>
    </location>
</feature>
<comment type="caution">
    <text evidence="3">The sequence shown here is derived from an EMBL/GenBank/DDBJ whole genome shotgun (WGS) entry which is preliminary data.</text>
</comment>
<proteinExistence type="predicted"/>
<sequence length="1236" mass="141221">MDYFDKRKQTQIRPIARNLKAPAPPKFIKHDVNFIEPQATTFKSNMLVVQSTQKVRISHYEKGVHLFYVQVESFDAQLQALMTKLQRFVQLIPLKSQPTLLGMACLARYHKKIYRVAIAKVLNDKNNSQDMVICNFVDYGFAASVRMQNIFYIPEEFLNQPTFALPFSFASLKNVTFKSSIQEINFYFKEITEDRLLTLKCVNFDGPPICQYAELYDVDKNIFDLLKSFNTSNLNFLSPNKLETKKDYSVKVCYVESAQEFYVQLQDSKTLLNYDELYFELQRMLQNSPTLHNLKVGLCVGVSIEAEWYRGKIIALCNNNSARVKIVDFGIIEEISAAKIRLLPNRFLNIPLFAICCCLNGFQSIREVSENITTQFEIFCGDSLGDRKIFKMRIENDSTASESYIADLYDSNTPPTHVNQMLLKNSRPLAETITLENARKRQKENQKKAKEIIHTDEVISRDIKSPEKNTRNNAQRGRGNNVSKGVNRSSPSSNVNNNNNVGKRQRTHFDKVNGIDNANAIAGTYFKTTKEATVWGRGNDGETKSNQQQKSSDWNAQAKNIAREQNSDSDWNETDSSKKSNTSQKSKNSKGTNKKNNAENDTSKQKSASKQEKVVNSKQESSSAADDKQIKNLKNGWVSTLITVNEAYVHYEEHIDGLEKILDELYGFYETQKSSLLRNPKAGLIAAFKSQQDSNWYRCEILAVDGDNLKLRNLEYGNIETVQRSNARVLDDRFKKYGKLVEKAFFNIKPNNGSEEELLKEMLKLFNEGTKELKFEKIKNFKNGYILDPIDPENDENLIRVLIDKKKLAIRVNDEELKQILEKKFKVEIEETKQKAEIELEEKKNNEVIVINETEEVVEEIVEPMMKEVAKVPDKNDDKIVAKLTALTSPNNFYLTRVDMLPLFNQLHTDIQILAPAMQPLIDFEYSTYCLAQGPFDNLWYRAKIIDSDESEQSIIVTVLCVDNGKTFSIDNKMCLKTMPKQLQQKTFFGIPCSLPIKVERKLEDDSTELMLKMVENEVQYKILLYTPQKSYIELFYNDENISDVLVQKKFASRFEIFLSGTGYTSHVNSITSFFVQLEVDQLKLDLIASIMERANGKFSKVKEPKVGQIVAAKFPDDDCWYRSKIESIESDGFIVAFIDYGNACLVKEIGTIDESITELPAMSKACTLSKPKGLTSFSEAAEKKFLDITANGATILDIKVMKPGDVTEVELFCDGQNIIDSLTPLCKFESDLNEF</sequence>
<feature type="compositionally biased region" description="Basic and acidic residues" evidence="1">
    <location>
        <begin position="437"/>
        <end position="470"/>
    </location>
</feature>
<dbReference type="SMART" id="SM00333">
    <property type="entry name" value="TUDOR"/>
    <property type="match status" value="5"/>
</dbReference>
<dbReference type="PANTHER" id="PTHR22948:SF72">
    <property type="entry name" value="TUDOR DOMAIN-CONTAINING PROTEIN"/>
    <property type="match status" value="1"/>
</dbReference>
<dbReference type="Gene3D" id="2.40.50.90">
    <property type="match status" value="4"/>
</dbReference>
<dbReference type="Proteomes" id="UP001107558">
    <property type="component" value="Chromosome 1"/>
</dbReference>
<dbReference type="CDD" id="cd20379">
    <property type="entry name" value="Tudor_dTUD-like"/>
    <property type="match status" value="1"/>
</dbReference>
<gene>
    <name evidence="3" type="ORF">PVAND_014069</name>
</gene>
<dbReference type="PROSITE" id="PS50304">
    <property type="entry name" value="TUDOR"/>
    <property type="match status" value="5"/>
</dbReference>
<dbReference type="InterPro" id="IPR035437">
    <property type="entry name" value="SNase_OB-fold_sf"/>
</dbReference>
<feature type="region of interest" description="Disordered" evidence="1">
    <location>
        <begin position="437"/>
        <end position="513"/>
    </location>
</feature>
<dbReference type="Pfam" id="PF00567">
    <property type="entry name" value="TUDOR"/>
    <property type="match status" value="5"/>
</dbReference>
<keyword evidence="4" id="KW-1185">Reference proteome</keyword>
<feature type="compositionally biased region" description="Low complexity" evidence="1">
    <location>
        <begin position="486"/>
        <end position="501"/>
    </location>
</feature>
<dbReference type="AlphaFoldDB" id="A0A9J6CTB6"/>
<dbReference type="InterPro" id="IPR050621">
    <property type="entry name" value="Tudor_domain_containing"/>
</dbReference>
<feature type="domain" description="Tudor" evidence="2">
    <location>
        <begin position="293"/>
        <end position="350"/>
    </location>
</feature>
<dbReference type="GO" id="GO:0005737">
    <property type="term" value="C:cytoplasm"/>
    <property type="evidence" value="ECO:0007669"/>
    <property type="project" value="UniProtKB-ARBA"/>
</dbReference>
<reference evidence="3" key="1">
    <citation type="submission" date="2021-03" db="EMBL/GenBank/DDBJ databases">
        <title>Chromosome level genome of the anhydrobiotic midge Polypedilum vanderplanki.</title>
        <authorList>
            <person name="Yoshida Y."/>
            <person name="Kikawada T."/>
            <person name="Gusev O."/>
        </authorList>
    </citation>
    <scope>NUCLEOTIDE SEQUENCE</scope>
    <source>
        <strain evidence="3">NIAS01</strain>
        <tissue evidence="3">Whole body or cell culture</tissue>
    </source>
</reference>
<feature type="domain" description="Tudor" evidence="2">
    <location>
        <begin position="98"/>
        <end position="160"/>
    </location>
</feature>
<dbReference type="SUPFAM" id="SSF63748">
    <property type="entry name" value="Tudor/PWWP/MBT"/>
    <property type="match status" value="5"/>
</dbReference>
<feature type="domain" description="Tudor" evidence="2">
    <location>
        <begin position="923"/>
        <end position="985"/>
    </location>
</feature>
<feature type="compositionally biased region" description="Basic and acidic residues" evidence="1">
    <location>
        <begin position="596"/>
        <end position="615"/>
    </location>
</feature>
<dbReference type="InterPro" id="IPR002999">
    <property type="entry name" value="Tudor"/>
</dbReference>
<dbReference type="Gene3D" id="2.30.30.140">
    <property type="match status" value="5"/>
</dbReference>
<feature type="region of interest" description="Disordered" evidence="1">
    <location>
        <begin position="562"/>
        <end position="627"/>
    </location>
</feature>
<dbReference type="OrthoDB" id="9989103at2759"/>
<protein>
    <recommendedName>
        <fullName evidence="2">Tudor domain-containing protein</fullName>
    </recommendedName>
</protein>
<evidence type="ECO:0000256" key="1">
    <source>
        <dbReference type="SAM" id="MobiDB-lite"/>
    </source>
</evidence>
<accession>A0A9J6CTB6</accession>